<protein>
    <submittedName>
        <fullName evidence="2">Membrane protein</fullName>
    </submittedName>
</protein>
<reference evidence="2 3" key="1">
    <citation type="submission" date="2023-07" db="EMBL/GenBank/DDBJ databases">
        <title>Genomic Encyclopedia of Type Strains, Phase IV (KMG-IV): sequencing the most valuable type-strain genomes for metagenomic binning, comparative biology and taxonomic classification.</title>
        <authorList>
            <person name="Goeker M."/>
        </authorList>
    </citation>
    <scope>NUCLEOTIDE SEQUENCE [LARGE SCALE GENOMIC DNA]</scope>
    <source>
        <strain evidence="2 3">DSM 19619</strain>
    </source>
</reference>
<feature type="transmembrane region" description="Helical" evidence="1">
    <location>
        <begin position="47"/>
        <end position="68"/>
    </location>
</feature>
<evidence type="ECO:0000313" key="2">
    <source>
        <dbReference type="EMBL" id="MDQ0471931.1"/>
    </source>
</evidence>
<comment type="caution">
    <text evidence="2">The sequence shown here is derived from an EMBL/GenBank/DDBJ whole genome shotgun (WGS) entry which is preliminary data.</text>
</comment>
<dbReference type="EMBL" id="JAUSVX010000010">
    <property type="protein sequence ID" value="MDQ0471931.1"/>
    <property type="molecule type" value="Genomic_DNA"/>
</dbReference>
<organism evidence="2 3">
    <name type="scientific">Labrys wisconsinensis</name>
    <dbReference type="NCBI Taxonomy" id="425677"/>
    <lineage>
        <taxon>Bacteria</taxon>
        <taxon>Pseudomonadati</taxon>
        <taxon>Pseudomonadota</taxon>
        <taxon>Alphaproteobacteria</taxon>
        <taxon>Hyphomicrobiales</taxon>
        <taxon>Xanthobacteraceae</taxon>
        <taxon>Labrys</taxon>
    </lineage>
</organism>
<sequence>MKAATMAYLVSYVATGVVFLALDGLWLSRMAGALYRPKLGPLLAETVNLPPAVLFYALYIAGVVVFAVQPALASGRWTTALALGALFGLVAYGTYDLTNHATLRDWPVIVTVADMAWGTALTAIAATAGMLVAQRAVGWLNG</sequence>
<evidence type="ECO:0000313" key="3">
    <source>
        <dbReference type="Proteomes" id="UP001242480"/>
    </source>
</evidence>
<keyword evidence="3" id="KW-1185">Reference proteome</keyword>
<proteinExistence type="predicted"/>
<keyword evidence="1" id="KW-0812">Transmembrane</keyword>
<keyword evidence="1" id="KW-0472">Membrane</keyword>
<gene>
    <name evidence="2" type="ORF">QO011_004958</name>
</gene>
<dbReference type="RefSeq" id="WP_307277880.1">
    <property type="nucleotide sequence ID" value="NZ_JAUSVX010000010.1"/>
</dbReference>
<feature type="transmembrane region" description="Helical" evidence="1">
    <location>
        <begin position="115"/>
        <end position="133"/>
    </location>
</feature>
<name>A0ABU0JEK0_9HYPH</name>
<dbReference type="Pfam" id="PF09945">
    <property type="entry name" value="DUF2177"/>
    <property type="match status" value="1"/>
</dbReference>
<keyword evidence="1" id="KW-1133">Transmembrane helix</keyword>
<dbReference type="InterPro" id="IPR018687">
    <property type="entry name" value="DUF2177_membr"/>
</dbReference>
<evidence type="ECO:0000256" key="1">
    <source>
        <dbReference type="SAM" id="Phobius"/>
    </source>
</evidence>
<accession>A0ABU0JEK0</accession>
<feature type="transmembrane region" description="Helical" evidence="1">
    <location>
        <begin position="7"/>
        <end position="27"/>
    </location>
</feature>
<dbReference type="Proteomes" id="UP001242480">
    <property type="component" value="Unassembled WGS sequence"/>
</dbReference>
<feature type="transmembrane region" description="Helical" evidence="1">
    <location>
        <begin position="77"/>
        <end position="95"/>
    </location>
</feature>